<reference evidence="2" key="1">
    <citation type="journal article" date="2020" name="Stud. Mycol.">
        <title>101 Dothideomycetes genomes: a test case for predicting lifestyles and emergence of pathogens.</title>
        <authorList>
            <person name="Haridas S."/>
            <person name="Albert R."/>
            <person name="Binder M."/>
            <person name="Bloem J."/>
            <person name="Labutti K."/>
            <person name="Salamov A."/>
            <person name="Andreopoulos B."/>
            <person name="Baker S."/>
            <person name="Barry K."/>
            <person name="Bills G."/>
            <person name="Bluhm B."/>
            <person name="Cannon C."/>
            <person name="Castanera R."/>
            <person name="Culley D."/>
            <person name="Daum C."/>
            <person name="Ezra D."/>
            <person name="Gonzalez J."/>
            <person name="Henrissat B."/>
            <person name="Kuo A."/>
            <person name="Liang C."/>
            <person name="Lipzen A."/>
            <person name="Lutzoni F."/>
            <person name="Magnuson J."/>
            <person name="Mondo S."/>
            <person name="Nolan M."/>
            <person name="Ohm R."/>
            <person name="Pangilinan J."/>
            <person name="Park H.-J."/>
            <person name="Ramirez L."/>
            <person name="Alfaro M."/>
            <person name="Sun H."/>
            <person name="Tritt A."/>
            <person name="Yoshinaga Y."/>
            <person name="Zwiers L.-H."/>
            <person name="Turgeon B."/>
            <person name="Goodwin S."/>
            <person name="Spatafora J."/>
            <person name="Crous P."/>
            <person name="Grigoriev I."/>
        </authorList>
    </citation>
    <scope>NUCLEOTIDE SEQUENCE</scope>
    <source>
        <strain evidence="2">CBS 122368</strain>
    </source>
</reference>
<gene>
    <name evidence="2" type="ORF">BU26DRAFT_551405</name>
</gene>
<protein>
    <submittedName>
        <fullName evidence="2">Uncharacterized protein</fullName>
    </submittedName>
</protein>
<dbReference type="AlphaFoldDB" id="A0A6A6IBP1"/>
<sequence length="142" mass="15848">MQAENTRGLERVLSPNLGSKSPKKGRGSWDRVVVYNAETGNVDIRKRQEVDKEKSAYEQLKLPKRKKQVSLFVAQDKENKFKTEDESQENKDVFLARLNFDNLGLTNRTLFHLGCLSTLYVSSPRSGVGSVHSSAASATSVC</sequence>
<accession>A0A6A6IBP1</accession>
<proteinExistence type="predicted"/>
<evidence type="ECO:0000256" key="1">
    <source>
        <dbReference type="SAM" id="MobiDB-lite"/>
    </source>
</evidence>
<dbReference type="OrthoDB" id="5408618at2759"/>
<dbReference type="EMBL" id="ML987196">
    <property type="protein sequence ID" value="KAF2247985.1"/>
    <property type="molecule type" value="Genomic_DNA"/>
</dbReference>
<dbReference type="Proteomes" id="UP000800094">
    <property type="component" value="Unassembled WGS sequence"/>
</dbReference>
<evidence type="ECO:0000313" key="3">
    <source>
        <dbReference type="Proteomes" id="UP000800094"/>
    </source>
</evidence>
<feature type="region of interest" description="Disordered" evidence="1">
    <location>
        <begin position="1"/>
        <end position="30"/>
    </location>
</feature>
<name>A0A6A6IBP1_9PLEO</name>
<dbReference type="GeneID" id="54585430"/>
<evidence type="ECO:0000313" key="2">
    <source>
        <dbReference type="EMBL" id="KAF2247985.1"/>
    </source>
</evidence>
<organism evidence="2 3">
    <name type="scientific">Trematosphaeria pertusa</name>
    <dbReference type="NCBI Taxonomy" id="390896"/>
    <lineage>
        <taxon>Eukaryota</taxon>
        <taxon>Fungi</taxon>
        <taxon>Dikarya</taxon>
        <taxon>Ascomycota</taxon>
        <taxon>Pezizomycotina</taxon>
        <taxon>Dothideomycetes</taxon>
        <taxon>Pleosporomycetidae</taxon>
        <taxon>Pleosporales</taxon>
        <taxon>Massarineae</taxon>
        <taxon>Trematosphaeriaceae</taxon>
        <taxon>Trematosphaeria</taxon>
    </lineage>
</organism>
<dbReference type="RefSeq" id="XP_033682989.1">
    <property type="nucleotide sequence ID" value="XM_033832100.1"/>
</dbReference>
<keyword evidence="3" id="KW-1185">Reference proteome</keyword>